<evidence type="ECO:0000259" key="16">
    <source>
        <dbReference type="Pfam" id="PF03443"/>
    </source>
</evidence>
<comment type="subcellular location">
    <subcellularLocation>
        <location evidence="2">Secreted</location>
    </subcellularLocation>
</comment>
<comment type="cofactor">
    <cofactor evidence="1">
        <name>Cu(2+)</name>
        <dbReference type="ChEBI" id="CHEBI:29036"/>
    </cofactor>
</comment>
<reference evidence="17 18" key="1">
    <citation type="journal article" date="2018" name="Nat. Ecol. Evol.">
        <title>Pezizomycetes genomes reveal the molecular basis of ectomycorrhizal truffle lifestyle.</title>
        <authorList>
            <person name="Murat C."/>
            <person name="Payen T."/>
            <person name="Noel B."/>
            <person name="Kuo A."/>
            <person name="Morin E."/>
            <person name="Chen J."/>
            <person name="Kohler A."/>
            <person name="Krizsan K."/>
            <person name="Balestrini R."/>
            <person name="Da Silva C."/>
            <person name="Montanini B."/>
            <person name="Hainaut M."/>
            <person name="Levati E."/>
            <person name="Barry K.W."/>
            <person name="Belfiori B."/>
            <person name="Cichocki N."/>
            <person name="Clum A."/>
            <person name="Dockter R.B."/>
            <person name="Fauchery L."/>
            <person name="Guy J."/>
            <person name="Iotti M."/>
            <person name="Le Tacon F."/>
            <person name="Lindquist E.A."/>
            <person name="Lipzen A."/>
            <person name="Malagnac F."/>
            <person name="Mello A."/>
            <person name="Molinier V."/>
            <person name="Miyauchi S."/>
            <person name="Poulain J."/>
            <person name="Riccioni C."/>
            <person name="Rubini A."/>
            <person name="Sitrit Y."/>
            <person name="Splivallo R."/>
            <person name="Traeger S."/>
            <person name="Wang M."/>
            <person name="Zifcakova L."/>
            <person name="Wipf D."/>
            <person name="Zambonelli A."/>
            <person name="Paolocci F."/>
            <person name="Nowrousian M."/>
            <person name="Ottonello S."/>
            <person name="Baldrian P."/>
            <person name="Spatafora J.W."/>
            <person name="Henrissat B."/>
            <person name="Nagy L.G."/>
            <person name="Aury J.M."/>
            <person name="Wincker P."/>
            <person name="Grigoriev I.V."/>
            <person name="Bonfante P."/>
            <person name="Martin F.M."/>
        </authorList>
    </citation>
    <scope>NUCLEOTIDE SEQUENCE [LARGE SCALE GENOMIC DNA]</scope>
    <source>
        <strain evidence="17 18">120613-1</strain>
    </source>
</reference>
<proteinExistence type="inferred from homology"/>
<evidence type="ECO:0000256" key="6">
    <source>
        <dbReference type="ARBA" id="ARBA00023001"/>
    </source>
</evidence>
<evidence type="ECO:0000313" key="18">
    <source>
        <dbReference type="Proteomes" id="UP000276215"/>
    </source>
</evidence>
<keyword evidence="10" id="KW-1015">Disulfide bond</keyword>
<keyword evidence="4" id="KW-0479">Metal-binding</keyword>
<keyword evidence="11" id="KW-0119">Carbohydrate metabolism</keyword>
<dbReference type="GO" id="GO:0046872">
    <property type="term" value="F:metal ion binding"/>
    <property type="evidence" value="ECO:0007669"/>
    <property type="project" value="UniProtKB-KW"/>
</dbReference>
<evidence type="ECO:0000256" key="7">
    <source>
        <dbReference type="ARBA" id="ARBA00023002"/>
    </source>
</evidence>
<comment type="catalytic activity">
    <reaction evidence="14">
        <text>[(1-&gt;4)-beta-D-glucosyl]n+m + reduced acceptor + O2 = 4-dehydro-beta-D-glucosyl-[(1-&gt;4)-beta-D-glucosyl]n-1 + [(1-&gt;4)-beta-D-glucosyl]m + acceptor + H2O.</text>
        <dbReference type="EC" id="1.14.99.56"/>
    </reaction>
</comment>
<dbReference type="AlphaFoldDB" id="A0A3N4JXE7"/>
<evidence type="ECO:0000256" key="10">
    <source>
        <dbReference type="ARBA" id="ARBA00023157"/>
    </source>
</evidence>
<evidence type="ECO:0000256" key="4">
    <source>
        <dbReference type="ARBA" id="ARBA00022723"/>
    </source>
</evidence>
<gene>
    <name evidence="17" type="ORF">L873DRAFT_1687634</name>
</gene>
<dbReference type="EMBL" id="ML120396">
    <property type="protein sequence ID" value="RPA98374.1"/>
    <property type="molecule type" value="Genomic_DNA"/>
</dbReference>
<evidence type="ECO:0000256" key="1">
    <source>
        <dbReference type="ARBA" id="ARBA00001973"/>
    </source>
</evidence>
<dbReference type="InterPro" id="IPR049892">
    <property type="entry name" value="AA9"/>
</dbReference>
<evidence type="ECO:0000256" key="11">
    <source>
        <dbReference type="ARBA" id="ARBA00023277"/>
    </source>
</evidence>
<comment type="similarity">
    <text evidence="13">Belongs to the polysaccharide monooxygenase AA9 family.</text>
</comment>
<dbReference type="GO" id="GO:0005576">
    <property type="term" value="C:extracellular region"/>
    <property type="evidence" value="ECO:0007669"/>
    <property type="project" value="UniProtKB-SubCell"/>
</dbReference>
<keyword evidence="18" id="KW-1185">Reference proteome</keyword>
<dbReference type="OrthoDB" id="3496539at2759"/>
<dbReference type="PANTHER" id="PTHR33353:SF10">
    <property type="entry name" value="ENDO-BETA-1,4-GLUCANASE D"/>
    <property type="match status" value="1"/>
</dbReference>
<dbReference type="PANTHER" id="PTHR33353">
    <property type="entry name" value="PUTATIVE (AFU_ORTHOLOGUE AFUA_1G12560)-RELATED"/>
    <property type="match status" value="1"/>
</dbReference>
<dbReference type="GO" id="GO:0030245">
    <property type="term" value="P:cellulose catabolic process"/>
    <property type="evidence" value="ECO:0007669"/>
    <property type="project" value="UniProtKB-KW"/>
</dbReference>
<evidence type="ECO:0000256" key="2">
    <source>
        <dbReference type="ARBA" id="ARBA00004613"/>
    </source>
</evidence>
<keyword evidence="8" id="KW-0186">Copper</keyword>
<keyword evidence="7" id="KW-0560">Oxidoreductase</keyword>
<accession>A0A3N4JXE7</accession>
<feature type="domain" description="Auxiliary Activity family 9 catalytic" evidence="16">
    <location>
        <begin position="1"/>
        <end position="100"/>
    </location>
</feature>
<evidence type="ECO:0000256" key="3">
    <source>
        <dbReference type="ARBA" id="ARBA00022525"/>
    </source>
</evidence>
<keyword evidence="3" id="KW-0964">Secreted</keyword>
<dbReference type="Proteomes" id="UP000276215">
    <property type="component" value="Unassembled WGS sequence"/>
</dbReference>
<keyword evidence="12" id="KW-0624">Polysaccharide degradation</keyword>
<keyword evidence="6" id="KW-0136">Cellulose degradation</keyword>
<protein>
    <recommendedName>
        <fullName evidence="15">lytic cellulose monooxygenase (C4-dehydrogenating)</fullName>
        <ecNumber evidence="15">1.14.99.56</ecNumber>
    </recommendedName>
</protein>
<keyword evidence="9" id="KW-0503">Monooxygenase</keyword>
<feature type="non-terminal residue" evidence="17">
    <location>
        <position position="1"/>
    </location>
</feature>
<evidence type="ECO:0000256" key="15">
    <source>
        <dbReference type="ARBA" id="ARBA00047174"/>
    </source>
</evidence>
<dbReference type="Pfam" id="PF03443">
    <property type="entry name" value="AA9"/>
    <property type="match status" value="1"/>
</dbReference>
<evidence type="ECO:0000256" key="9">
    <source>
        <dbReference type="ARBA" id="ARBA00023033"/>
    </source>
</evidence>
<sequence length="100" mass="11147">DLACGPNGATPAESTYAVTAGWEIAVEWHQGNCDNSPVLHYLARVPSTATATNVNDLDWFKIDEYGYSLSVPYINSWNFTIRPDLPNGEYLLRSELLTMH</sequence>
<evidence type="ECO:0000256" key="12">
    <source>
        <dbReference type="ARBA" id="ARBA00023326"/>
    </source>
</evidence>
<evidence type="ECO:0000256" key="5">
    <source>
        <dbReference type="ARBA" id="ARBA00022729"/>
    </source>
</evidence>
<evidence type="ECO:0000256" key="8">
    <source>
        <dbReference type="ARBA" id="ARBA00023008"/>
    </source>
</evidence>
<dbReference type="EC" id="1.14.99.56" evidence="15"/>
<dbReference type="GO" id="GO:0004497">
    <property type="term" value="F:monooxygenase activity"/>
    <property type="evidence" value="ECO:0007669"/>
    <property type="project" value="UniProtKB-KW"/>
</dbReference>
<evidence type="ECO:0000256" key="14">
    <source>
        <dbReference type="ARBA" id="ARBA00045077"/>
    </source>
</evidence>
<dbReference type="Gene3D" id="2.70.50.70">
    <property type="match status" value="1"/>
</dbReference>
<dbReference type="InterPro" id="IPR005103">
    <property type="entry name" value="AA9_LPMO"/>
</dbReference>
<organism evidence="17 18">
    <name type="scientific">Choiromyces venosus 120613-1</name>
    <dbReference type="NCBI Taxonomy" id="1336337"/>
    <lineage>
        <taxon>Eukaryota</taxon>
        <taxon>Fungi</taxon>
        <taxon>Dikarya</taxon>
        <taxon>Ascomycota</taxon>
        <taxon>Pezizomycotina</taxon>
        <taxon>Pezizomycetes</taxon>
        <taxon>Pezizales</taxon>
        <taxon>Tuberaceae</taxon>
        <taxon>Choiromyces</taxon>
    </lineage>
</organism>
<name>A0A3N4JXE7_9PEZI</name>
<keyword evidence="5" id="KW-0732">Signal</keyword>
<evidence type="ECO:0000313" key="17">
    <source>
        <dbReference type="EMBL" id="RPA98374.1"/>
    </source>
</evidence>
<evidence type="ECO:0000256" key="13">
    <source>
        <dbReference type="ARBA" id="ARBA00044502"/>
    </source>
</evidence>